<feature type="signal peptide" evidence="2">
    <location>
        <begin position="1"/>
        <end position="20"/>
    </location>
</feature>
<evidence type="ECO:0000256" key="1">
    <source>
        <dbReference type="SAM" id="MobiDB-lite"/>
    </source>
</evidence>
<dbReference type="CDD" id="cd16385">
    <property type="entry name" value="IcmL"/>
    <property type="match status" value="1"/>
</dbReference>
<keyword evidence="4" id="KW-1185">Reference proteome</keyword>
<protein>
    <submittedName>
        <fullName evidence="3">IcmL-like protein</fullName>
    </submittedName>
</protein>
<feature type="region of interest" description="Disordered" evidence="1">
    <location>
        <begin position="80"/>
        <end position="152"/>
    </location>
</feature>
<dbReference type="AlphaFoldDB" id="A0A378JVH5"/>
<dbReference type="RefSeq" id="WP_242604726.1">
    <property type="nucleotide sequence ID" value="NZ_CAAAHP010000005.1"/>
</dbReference>
<dbReference type="InterPro" id="IPR021055">
    <property type="entry name" value="T4BSS_IcmL/DotI"/>
</dbReference>
<dbReference type="Proteomes" id="UP000254794">
    <property type="component" value="Unassembled WGS sequence"/>
</dbReference>
<proteinExistence type="predicted"/>
<dbReference type="Pfam" id="PF11393">
    <property type="entry name" value="T4BSS_DotI_IcmL"/>
    <property type="match status" value="1"/>
</dbReference>
<evidence type="ECO:0000313" key="4">
    <source>
        <dbReference type="Proteomes" id="UP000254794"/>
    </source>
</evidence>
<keyword evidence="2" id="KW-0732">Signal</keyword>
<name>A0A378JVH5_9GAMM</name>
<evidence type="ECO:0000256" key="2">
    <source>
        <dbReference type="SAM" id="SignalP"/>
    </source>
</evidence>
<feature type="chain" id="PRO_5016978595" evidence="2">
    <location>
        <begin position="21"/>
        <end position="329"/>
    </location>
</feature>
<reference evidence="3 4" key="1">
    <citation type="submission" date="2018-06" db="EMBL/GenBank/DDBJ databases">
        <authorList>
            <consortium name="Pathogen Informatics"/>
            <person name="Doyle S."/>
        </authorList>
    </citation>
    <scope>NUCLEOTIDE SEQUENCE [LARGE SCALE GENOMIC DNA]</scope>
    <source>
        <strain evidence="3 4">NCTC13316</strain>
    </source>
</reference>
<organism evidence="3 4">
    <name type="scientific">Legionella busanensis</name>
    <dbReference type="NCBI Taxonomy" id="190655"/>
    <lineage>
        <taxon>Bacteria</taxon>
        <taxon>Pseudomonadati</taxon>
        <taxon>Pseudomonadota</taxon>
        <taxon>Gammaproteobacteria</taxon>
        <taxon>Legionellales</taxon>
        <taxon>Legionellaceae</taxon>
        <taxon>Legionella</taxon>
    </lineage>
</organism>
<evidence type="ECO:0000313" key="3">
    <source>
        <dbReference type="EMBL" id="STX52202.1"/>
    </source>
</evidence>
<dbReference type="EMBL" id="UGOD01000001">
    <property type="protein sequence ID" value="STX52202.1"/>
    <property type="molecule type" value="Genomic_DNA"/>
</dbReference>
<sequence length="329" mass="35006">MKKTMLFSSLLTVLSGSIYAEKSDSLVNATLDNYTKAASSSVSQQIQLAKADTFKVAAATTAPSSTTTTTTQEVVVPTTTQPATVTTQPATVTTQPATVTTQPATVTTQPTTVTTQPATVTTPSTTTTVITNPAPTTTTTATVPASSTGTTSMAQPMNCTYHIPPETTHIEHAIIMQWANNATRQSFDFDHVNIAQQLTNLRPCYTEQGWQSFNEALNKSGNLSAIRTQKLMVASTVDGNIAVTDLKENQWRASVPLQVIYQNEKQKLTQLLTVDLIIGRKVTGDLGIMQMIASPRQAVTTTAPAATTTTTTIKKPTTVIIKQPASGNP</sequence>
<gene>
    <name evidence="3" type="ORF">NCTC13316_02306</name>
</gene>
<accession>A0A378JVH5</accession>